<dbReference type="EMBL" id="JALHLF010000119">
    <property type="protein sequence ID" value="MCJ2184598.1"/>
    <property type="molecule type" value="Genomic_DNA"/>
</dbReference>
<protein>
    <submittedName>
        <fullName evidence="1">Glycosyltransferase</fullName>
        <ecNumber evidence="1">2.4.-.-</ecNumber>
    </submittedName>
</protein>
<dbReference type="Pfam" id="PF13692">
    <property type="entry name" value="Glyco_trans_1_4"/>
    <property type="match status" value="1"/>
</dbReference>
<dbReference type="EC" id="2.4.-.-" evidence="1"/>
<accession>A0ABT0BI04</accession>
<keyword evidence="1" id="KW-0808">Transferase</keyword>
<proteinExistence type="predicted"/>
<dbReference type="RefSeq" id="WP_244023593.1">
    <property type="nucleotide sequence ID" value="NZ_JALHLF010000119.1"/>
</dbReference>
<dbReference type="Gene3D" id="3.40.50.2000">
    <property type="entry name" value="Glycogen Phosphorylase B"/>
    <property type="match status" value="2"/>
</dbReference>
<name>A0ABT0BI04_9SPHN</name>
<dbReference type="SUPFAM" id="SSF53756">
    <property type="entry name" value="UDP-Glycosyltransferase/glycogen phosphorylase"/>
    <property type="match status" value="1"/>
</dbReference>
<keyword evidence="2" id="KW-1185">Reference proteome</keyword>
<sequence length="374" mass="39861">MSAPLLRTAHLLDDLALGGVTRGLAVFDMPSLAGRMTSAVVEVDPAQRLAPRLDANVIMVHFPPRWNALPFLLSLRLRNPRARILQVEHSYTRAWAERHVPRAGRFARLLKLWCALCDEVVCVSFGQARWLRDTARLRRAPSVVYPWGGRHGLDRVGLGRAGFDRAGLAEAPAEAPDARPIRLASYGRFAEQKGFDTLIAAMALLPAGRFTLTLGGFGPDEASLRAAAQGLANVDFAGKVTDLAAFLEPVDLVVIPSRWEAFGQVAAEAKMAARAVLVADVDGLPEQMLSRTWVADCRTPQGIAAGIEAAAREDLRAAGAANRAAMADAEKARIAGWSEVLDRAEAALAKAAPVAGSAAGLVAGRGRLAVHPVC</sequence>
<reference evidence="1" key="1">
    <citation type="submission" date="2022-03" db="EMBL/GenBank/DDBJ databases">
        <title>Identification of a novel bacterium isolated from mangrove sediments.</title>
        <authorList>
            <person name="Pan X."/>
        </authorList>
    </citation>
    <scope>NUCLEOTIDE SEQUENCE</scope>
    <source>
        <strain evidence="1">B1949</strain>
    </source>
</reference>
<gene>
    <name evidence="1" type="ORF">MTR62_18160</name>
</gene>
<dbReference type="GO" id="GO:0016757">
    <property type="term" value="F:glycosyltransferase activity"/>
    <property type="evidence" value="ECO:0007669"/>
    <property type="project" value="UniProtKB-KW"/>
</dbReference>
<dbReference type="PANTHER" id="PTHR12526">
    <property type="entry name" value="GLYCOSYLTRANSFERASE"/>
    <property type="match status" value="1"/>
</dbReference>
<evidence type="ECO:0000313" key="2">
    <source>
        <dbReference type="Proteomes" id="UP001162881"/>
    </source>
</evidence>
<dbReference type="Proteomes" id="UP001162881">
    <property type="component" value="Unassembled WGS sequence"/>
</dbReference>
<keyword evidence="1" id="KW-0328">Glycosyltransferase</keyword>
<organism evidence="1 2">
    <name type="scientific">Novosphingobium organovorum</name>
    <dbReference type="NCBI Taxonomy" id="2930092"/>
    <lineage>
        <taxon>Bacteria</taxon>
        <taxon>Pseudomonadati</taxon>
        <taxon>Pseudomonadota</taxon>
        <taxon>Alphaproteobacteria</taxon>
        <taxon>Sphingomonadales</taxon>
        <taxon>Sphingomonadaceae</taxon>
        <taxon>Novosphingobium</taxon>
    </lineage>
</organism>
<evidence type="ECO:0000313" key="1">
    <source>
        <dbReference type="EMBL" id="MCJ2184598.1"/>
    </source>
</evidence>
<comment type="caution">
    <text evidence="1">The sequence shown here is derived from an EMBL/GenBank/DDBJ whole genome shotgun (WGS) entry which is preliminary data.</text>
</comment>